<evidence type="ECO:0000256" key="2">
    <source>
        <dbReference type="ARBA" id="ARBA00022801"/>
    </source>
</evidence>
<dbReference type="InterPro" id="IPR050272">
    <property type="entry name" value="Isochorismatase-like_hydrls"/>
</dbReference>
<evidence type="ECO:0000313" key="4">
    <source>
        <dbReference type="EMBL" id="CAK7231183.1"/>
    </source>
</evidence>
<keyword evidence="2" id="KW-0378">Hydrolase</keyword>
<organism evidence="4 5">
    <name type="scientific">Sporothrix curviconia</name>
    <dbReference type="NCBI Taxonomy" id="1260050"/>
    <lineage>
        <taxon>Eukaryota</taxon>
        <taxon>Fungi</taxon>
        <taxon>Dikarya</taxon>
        <taxon>Ascomycota</taxon>
        <taxon>Pezizomycotina</taxon>
        <taxon>Sordariomycetes</taxon>
        <taxon>Sordariomycetidae</taxon>
        <taxon>Ophiostomatales</taxon>
        <taxon>Ophiostomataceae</taxon>
        <taxon>Sporothrix</taxon>
    </lineage>
</organism>
<comment type="caution">
    <text evidence="4">The sequence shown here is derived from an EMBL/GenBank/DDBJ whole genome shotgun (WGS) entry which is preliminary data.</text>
</comment>
<feature type="domain" description="Isochorismatase-like" evidence="3">
    <location>
        <begin position="179"/>
        <end position="295"/>
    </location>
</feature>
<evidence type="ECO:0000313" key="5">
    <source>
        <dbReference type="Proteomes" id="UP001642405"/>
    </source>
</evidence>
<dbReference type="Gene3D" id="3.40.50.850">
    <property type="entry name" value="Isochorismatase-like"/>
    <property type="match status" value="1"/>
</dbReference>
<sequence>MATVHGEVLWMGPTGDQWHYHRKERLYDLTRGSSDSGVPAAGLTIRTTAGPPDTRIAVAPGRTALVVVDMQNFFLHRLCRDHPTGRAAVAPTLAAIDACRRAGIRIVWLNWGLAANDLAAMPASIVCGFSRRMVLDDDLDRPPPRSGLGVDSDGDGVTGPWLAKGAWNSNVYEGEEAEEADGAKGKPSATPSLATAVRPDLGDVLCDKTRMSGMWSETEPLRQYLTTDAATANGTSIRTLLFAGVNTDQCVLGTLTDAYNAGWDCVAVADCCATTTPNGQEVTMLNVAQNNLGFVINSKTLGDGVDAYCEALLSKDDRGP</sequence>
<dbReference type="PANTHER" id="PTHR43540">
    <property type="entry name" value="PEROXYUREIDOACRYLATE/UREIDOACRYLATE AMIDOHYDROLASE-RELATED"/>
    <property type="match status" value="1"/>
</dbReference>
<protein>
    <recommendedName>
        <fullName evidence="3">Isochorismatase-like domain-containing protein</fullName>
    </recommendedName>
</protein>
<evidence type="ECO:0000256" key="1">
    <source>
        <dbReference type="ARBA" id="ARBA00006336"/>
    </source>
</evidence>
<name>A0ABP0CHA8_9PEZI</name>
<evidence type="ECO:0000259" key="3">
    <source>
        <dbReference type="Pfam" id="PF00857"/>
    </source>
</evidence>
<accession>A0ABP0CHA8</accession>
<feature type="domain" description="Isochorismatase-like" evidence="3">
    <location>
        <begin position="63"/>
        <end position="112"/>
    </location>
</feature>
<dbReference type="EMBL" id="CAWUHB010000057">
    <property type="protein sequence ID" value="CAK7231183.1"/>
    <property type="molecule type" value="Genomic_DNA"/>
</dbReference>
<dbReference type="SUPFAM" id="SSF52499">
    <property type="entry name" value="Isochorismatase-like hydrolases"/>
    <property type="match status" value="1"/>
</dbReference>
<gene>
    <name evidence="4" type="ORF">SCUCBS95973_007825</name>
</gene>
<dbReference type="CDD" id="cd00431">
    <property type="entry name" value="cysteine_hydrolases"/>
    <property type="match status" value="1"/>
</dbReference>
<dbReference type="Proteomes" id="UP001642405">
    <property type="component" value="Unassembled WGS sequence"/>
</dbReference>
<dbReference type="InterPro" id="IPR036380">
    <property type="entry name" value="Isochorismatase-like_sf"/>
</dbReference>
<dbReference type="InterPro" id="IPR000868">
    <property type="entry name" value="Isochorismatase-like_dom"/>
</dbReference>
<keyword evidence="5" id="KW-1185">Reference proteome</keyword>
<comment type="similarity">
    <text evidence="1">Belongs to the isochorismatase family.</text>
</comment>
<dbReference type="PANTHER" id="PTHR43540:SF9">
    <property type="entry name" value="FAMILY HYDROLASE, PUTATIVE (AFU_ORTHOLOGUE AFUA_2G08700)-RELATED"/>
    <property type="match status" value="1"/>
</dbReference>
<dbReference type="Pfam" id="PF00857">
    <property type="entry name" value="Isochorismatase"/>
    <property type="match status" value="2"/>
</dbReference>
<reference evidence="4 5" key="1">
    <citation type="submission" date="2024-01" db="EMBL/GenBank/DDBJ databases">
        <authorList>
            <person name="Allen C."/>
            <person name="Tagirdzhanova G."/>
        </authorList>
    </citation>
    <scope>NUCLEOTIDE SEQUENCE [LARGE SCALE GENOMIC DNA]</scope>
</reference>
<proteinExistence type="inferred from homology"/>